<protein>
    <submittedName>
        <fullName evidence="1">Uncharacterized protein</fullName>
    </submittedName>
</protein>
<accession>A0A6J4NQ43</accession>
<dbReference type="EMBL" id="CADCUX010000068">
    <property type="protein sequence ID" value="CAA9388616.1"/>
    <property type="molecule type" value="Genomic_DNA"/>
</dbReference>
<organism evidence="1">
    <name type="scientific">uncultured Ramlibacter sp</name>
    <dbReference type="NCBI Taxonomy" id="260755"/>
    <lineage>
        <taxon>Bacteria</taxon>
        <taxon>Pseudomonadati</taxon>
        <taxon>Pseudomonadota</taxon>
        <taxon>Betaproteobacteria</taxon>
        <taxon>Burkholderiales</taxon>
        <taxon>Comamonadaceae</taxon>
        <taxon>Ramlibacter</taxon>
        <taxon>environmental samples</taxon>
    </lineage>
</organism>
<feature type="non-terminal residue" evidence="1">
    <location>
        <position position="119"/>
    </location>
</feature>
<name>A0A6J4NQ43_9BURK</name>
<dbReference type="AlphaFoldDB" id="A0A6J4NQ43"/>
<gene>
    <name evidence="1" type="ORF">AVDCRST_MAG51-251</name>
</gene>
<evidence type="ECO:0000313" key="1">
    <source>
        <dbReference type="EMBL" id="CAA9388616.1"/>
    </source>
</evidence>
<sequence>MPGASGTARDCGMAIGASSLQPDLFGATSPMPPDGLRYELGFLSAAEEAALLGHIASLPLAPMQYRGYTALRRTVSYGGSYDFSAGRLESAEPIADWLLPLRDKAAAWLGVAPPAFTQA</sequence>
<dbReference type="SUPFAM" id="SSF51197">
    <property type="entry name" value="Clavaminate synthase-like"/>
    <property type="match status" value="1"/>
</dbReference>
<reference evidence="1" key="1">
    <citation type="submission" date="2020-02" db="EMBL/GenBank/DDBJ databases">
        <authorList>
            <person name="Meier V. D."/>
        </authorList>
    </citation>
    <scope>NUCLEOTIDE SEQUENCE</scope>
    <source>
        <strain evidence="1">AVDCRST_MAG51</strain>
    </source>
</reference>
<proteinExistence type="predicted"/>